<dbReference type="Proteomes" id="UP000694865">
    <property type="component" value="Unplaced"/>
</dbReference>
<keyword evidence="3" id="KW-0813">Transport</keyword>
<feature type="region of interest" description="Disordered" evidence="6">
    <location>
        <begin position="446"/>
        <end position="650"/>
    </location>
</feature>
<feature type="compositionally biased region" description="Low complexity" evidence="6">
    <location>
        <begin position="572"/>
        <end position="591"/>
    </location>
</feature>
<feature type="compositionally biased region" description="Basic and acidic residues" evidence="6">
    <location>
        <begin position="485"/>
        <end position="502"/>
    </location>
</feature>
<dbReference type="Pfam" id="PF12931">
    <property type="entry name" value="TPR_Sec16"/>
    <property type="match status" value="1"/>
</dbReference>
<protein>
    <submittedName>
        <fullName evidence="9">Protein transport protein Sec16A-like</fullName>
    </submittedName>
</protein>
<proteinExistence type="inferred from homology"/>
<evidence type="ECO:0000256" key="1">
    <source>
        <dbReference type="ARBA" id="ARBA00004240"/>
    </source>
</evidence>
<evidence type="ECO:0000313" key="9">
    <source>
        <dbReference type="RefSeq" id="XP_006818770.1"/>
    </source>
</evidence>
<feature type="compositionally biased region" description="Acidic residues" evidence="6">
    <location>
        <begin position="549"/>
        <end position="558"/>
    </location>
</feature>
<accession>A0ABM0MFH9</accession>
<evidence type="ECO:0000256" key="4">
    <source>
        <dbReference type="ARBA" id="ARBA00022824"/>
    </source>
</evidence>
<dbReference type="RefSeq" id="XP_006818770.1">
    <property type="nucleotide sequence ID" value="XM_006818707.1"/>
</dbReference>
<gene>
    <name evidence="9" type="primary">LOC100372675</name>
</gene>
<feature type="compositionally biased region" description="Pro residues" evidence="6">
    <location>
        <begin position="463"/>
        <end position="484"/>
    </location>
</feature>
<evidence type="ECO:0000313" key="8">
    <source>
        <dbReference type="Proteomes" id="UP000694865"/>
    </source>
</evidence>
<keyword evidence="5" id="KW-0931">ER-Golgi transport</keyword>
<comment type="subcellular location">
    <subcellularLocation>
        <location evidence="1">Endoplasmic reticulum</location>
    </subcellularLocation>
</comment>
<sequence length="650" mass="71570">MKGGLWGHALLLASKMDTRTYANVMMRFANSLPMNDPLQTLYQLMSGRQPAASTCCADEKWGDWRPHLSMLLSNMTNKADLDRKSITTMGDTLGAKSLLHASQFCYIMAQVGLGVYTKKSTKMVLLGSSHSLPFFKFATNEAIQHTEVYEYAQLLANKHYLLPNYQVYKFIYAARLAEHGFSSQALQYCEVITSAICLAPQLYNNTLISQLYELGSRLKHHDTQDFSGEDLIEPGWLIKLHILQQQVLEGVIKPRSSSATPMPWVYSSNSLSGVESLDTPIIGLSVDNSFANLQDYIGSFDMSDVGNQDRTQQHLAELKQKAVEQLGLGQGFTMTASGFQQSGSQSHLSLPASTHGLPVQQEVSAASQIDHSAPGEHAQQQSNFNFSQFQYNAVAQQPQENVDLTASMNSEYSTTSMTESGAETSEFADSGASKLDYYDVSVQQNQGVDDDSHTPSTISPKSPLTPPETPKFPFVPPRQQPPPQIKHDVRTRDTGKKEDKLNKPKKSAGGRSWFGGIFSSWRSKEVHLPDDSTKSIQWDPVKKKWVNAEDGDDMDEPDQAPPPPTDFELNKSSGSTPGSSAPTSSASTPGANRFQRPKEKFTARNNYVDVFNPGGTKSTPAVAPPPDLFPMMPTSSTGPVNFFVPEPVQW</sequence>
<feature type="compositionally biased region" description="Basic and acidic residues" evidence="6">
    <location>
        <begin position="522"/>
        <end position="533"/>
    </location>
</feature>
<reference evidence="9" key="1">
    <citation type="submission" date="2025-08" db="UniProtKB">
        <authorList>
            <consortium name="RefSeq"/>
        </authorList>
    </citation>
    <scope>IDENTIFICATION</scope>
    <source>
        <tissue evidence="9">Testes</tissue>
    </source>
</reference>
<comment type="similarity">
    <text evidence="2">Belongs to the SEC16 family.</text>
</comment>
<evidence type="ECO:0000259" key="7">
    <source>
        <dbReference type="Pfam" id="PF12931"/>
    </source>
</evidence>
<feature type="domain" description="Sec16 Sec23-binding" evidence="7">
    <location>
        <begin position="3"/>
        <end position="224"/>
    </location>
</feature>
<dbReference type="PANTHER" id="PTHR13402:SF6">
    <property type="entry name" value="SECRETORY 16, ISOFORM I"/>
    <property type="match status" value="1"/>
</dbReference>
<keyword evidence="4" id="KW-0256">Endoplasmic reticulum</keyword>
<dbReference type="Gene3D" id="1.25.40.1030">
    <property type="match status" value="1"/>
</dbReference>
<evidence type="ECO:0000256" key="3">
    <source>
        <dbReference type="ARBA" id="ARBA00022448"/>
    </source>
</evidence>
<organism evidence="8 9">
    <name type="scientific">Saccoglossus kowalevskii</name>
    <name type="common">Acorn worm</name>
    <dbReference type="NCBI Taxonomy" id="10224"/>
    <lineage>
        <taxon>Eukaryota</taxon>
        <taxon>Metazoa</taxon>
        <taxon>Hemichordata</taxon>
        <taxon>Enteropneusta</taxon>
        <taxon>Harrimaniidae</taxon>
        <taxon>Saccoglossus</taxon>
    </lineage>
</organism>
<name>A0ABM0MFH9_SACKO</name>
<dbReference type="CDD" id="cd09233">
    <property type="entry name" value="ACE1-Sec16-like"/>
    <property type="match status" value="1"/>
</dbReference>
<evidence type="ECO:0000256" key="6">
    <source>
        <dbReference type="SAM" id="MobiDB-lite"/>
    </source>
</evidence>
<dbReference type="PANTHER" id="PTHR13402">
    <property type="entry name" value="RGPR-RELATED"/>
    <property type="match status" value="1"/>
</dbReference>
<dbReference type="InterPro" id="IPR024298">
    <property type="entry name" value="Sec16_Sec23-bd"/>
</dbReference>
<keyword evidence="8" id="KW-1185">Reference proteome</keyword>
<dbReference type="GeneID" id="100372675"/>
<evidence type="ECO:0000256" key="5">
    <source>
        <dbReference type="ARBA" id="ARBA00022892"/>
    </source>
</evidence>
<evidence type="ECO:0000256" key="2">
    <source>
        <dbReference type="ARBA" id="ARBA00005927"/>
    </source>
</evidence>